<dbReference type="PANTHER" id="PTHR30427">
    <property type="entry name" value="TRANSCRIPTIONAL ACTIVATOR PROTEIN LYSR"/>
    <property type="match status" value="1"/>
</dbReference>
<protein>
    <recommendedName>
        <fullName evidence="2">HTH lysR-type domain-containing protein</fullName>
    </recommendedName>
</protein>
<geneLocation type="plasmid" evidence="3 4">
    <name>pVL1_3</name>
</geneLocation>
<dbReference type="Gene3D" id="1.10.10.10">
    <property type="entry name" value="Winged helix-like DNA-binding domain superfamily/Winged helix DNA-binding domain"/>
    <property type="match status" value="1"/>
</dbReference>
<name>A0A8H9C992_9HYPH</name>
<dbReference type="Pfam" id="PF00126">
    <property type="entry name" value="HTH_1"/>
    <property type="match status" value="1"/>
</dbReference>
<dbReference type="InterPro" id="IPR000847">
    <property type="entry name" value="LysR_HTH_N"/>
</dbReference>
<dbReference type="KEGG" id="mind:mvi_64080"/>
<gene>
    <name evidence="3" type="ORF">mvi_64080</name>
</gene>
<evidence type="ECO:0000256" key="1">
    <source>
        <dbReference type="SAM" id="MobiDB-lite"/>
    </source>
</evidence>
<dbReference type="GO" id="GO:0010628">
    <property type="term" value="P:positive regulation of gene expression"/>
    <property type="evidence" value="ECO:0007669"/>
    <property type="project" value="TreeGrafter"/>
</dbReference>
<dbReference type="Proteomes" id="UP000663508">
    <property type="component" value="Plasmid pVL1_3"/>
</dbReference>
<dbReference type="PROSITE" id="PS50931">
    <property type="entry name" value="HTH_LYSR"/>
    <property type="match status" value="1"/>
</dbReference>
<evidence type="ECO:0000313" key="3">
    <source>
        <dbReference type="EMBL" id="BCM87947.1"/>
    </source>
</evidence>
<dbReference type="SUPFAM" id="SSF46785">
    <property type="entry name" value="Winged helix' DNA-binding domain"/>
    <property type="match status" value="1"/>
</dbReference>
<reference evidence="3" key="1">
    <citation type="submission" date="2020-11" db="EMBL/GenBank/DDBJ databases">
        <title>Complete genome sequence of a novel pathogenic Methylobacterium strain isolated from rice in Vietnam.</title>
        <authorList>
            <person name="Lai K."/>
            <person name="Okazaki S."/>
            <person name="Higashi K."/>
            <person name="Mori H."/>
            <person name="Toyoda A."/>
            <person name="Kurokawa K."/>
        </authorList>
    </citation>
    <scope>NUCLEOTIDE SEQUENCE</scope>
    <source>
        <strain evidence="3">VL1</strain>
        <plasmid evidence="3">pVL1_3</plasmid>
    </source>
</reference>
<sequence length="86" mass="9364">MEVAGYGPVRNTAQDRAQGRPMSLNIRQLEAFRAMMQAGTTKGAAELVGLSQPAVSRLIDAFEQAVDIPLFDRARNRLSPTPEAVH</sequence>
<dbReference type="EMBL" id="AP024148">
    <property type="protein sequence ID" value="BCM87947.1"/>
    <property type="molecule type" value="Genomic_DNA"/>
</dbReference>
<dbReference type="InterPro" id="IPR036390">
    <property type="entry name" value="WH_DNA-bd_sf"/>
</dbReference>
<dbReference type="GO" id="GO:0043565">
    <property type="term" value="F:sequence-specific DNA binding"/>
    <property type="evidence" value="ECO:0007669"/>
    <property type="project" value="TreeGrafter"/>
</dbReference>
<keyword evidence="3" id="KW-0614">Plasmid</keyword>
<proteinExistence type="predicted"/>
<dbReference type="AlphaFoldDB" id="A0A8H9C992"/>
<feature type="domain" description="HTH lysR-type" evidence="2">
    <location>
        <begin position="24"/>
        <end position="81"/>
    </location>
</feature>
<accession>A0A8H9C992</accession>
<evidence type="ECO:0000259" key="2">
    <source>
        <dbReference type="PROSITE" id="PS50931"/>
    </source>
</evidence>
<feature type="region of interest" description="Disordered" evidence="1">
    <location>
        <begin position="1"/>
        <end position="21"/>
    </location>
</feature>
<evidence type="ECO:0000313" key="4">
    <source>
        <dbReference type="Proteomes" id="UP000663508"/>
    </source>
</evidence>
<dbReference type="InterPro" id="IPR036388">
    <property type="entry name" value="WH-like_DNA-bd_sf"/>
</dbReference>
<dbReference type="GO" id="GO:0003700">
    <property type="term" value="F:DNA-binding transcription factor activity"/>
    <property type="evidence" value="ECO:0007669"/>
    <property type="project" value="InterPro"/>
</dbReference>
<dbReference type="PANTHER" id="PTHR30427:SF1">
    <property type="entry name" value="TRANSCRIPTIONAL ACTIVATOR PROTEIN LYSR"/>
    <property type="match status" value="1"/>
</dbReference>
<organism evidence="3 4">
    <name type="scientific">Methylobacterium indicum</name>
    <dbReference type="NCBI Taxonomy" id="1775910"/>
    <lineage>
        <taxon>Bacteria</taxon>
        <taxon>Pseudomonadati</taxon>
        <taxon>Pseudomonadota</taxon>
        <taxon>Alphaproteobacteria</taxon>
        <taxon>Hyphomicrobiales</taxon>
        <taxon>Methylobacteriaceae</taxon>
        <taxon>Methylobacterium</taxon>
    </lineage>
</organism>